<dbReference type="InterPro" id="IPR027235">
    <property type="entry name" value="PFD2"/>
</dbReference>
<dbReference type="FunFam" id="1.10.287.370:FF:000002">
    <property type="entry name" value="Prefoldin subunit 2"/>
    <property type="match status" value="1"/>
</dbReference>
<dbReference type="STRING" id="667725.A0A0L0G612"/>
<dbReference type="GO" id="GO:0006457">
    <property type="term" value="P:protein folding"/>
    <property type="evidence" value="ECO:0007669"/>
    <property type="project" value="InterPro"/>
</dbReference>
<dbReference type="GO" id="GO:0051082">
    <property type="term" value="F:unfolded protein binding"/>
    <property type="evidence" value="ECO:0007669"/>
    <property type="project" value="InterPro"/>
</dbReference>
<dbReference type="CDD" id="cd23163">
    <property type="entry name" value="Prefoldin_2"/>
    <property type="match status" value="1"/>
</dbReference>
<dbReference type="Proteomes" id="UP000054560">
    <property type="component" value="Unassembled WGS sequence"/>
</dbReference>
<evidence type="ECO:0000313" key="4">
    <source>
        <dbReference type="EMBL" id="KNC84389.1"/>
    </source>
</evidence>
<evidence type="ECO:0000313" key="5">
    <source>
        <dbReference type="Proteomes" id="UP000054560"/>
    </source>
</evidence>
<dbReference type="PANTHER" id="PTHR13303">
    <property type="entry name" value="PREFOLDIN SUBUNIT 2"/>
    <property type="match status" value="1"/>
</dbReference>
<proteinExistence type="inferred from homology"/>
<dbReference type="AlphaFoldDB" id="A0A0L0G612"/>
<dbReference type="InterPro" id="IPR009053">
    <property type="entry name" value="Prefoldin"/>
</dbReference>
<reference evidence="4 5" key="1">
    <citation type="submission" date="2011-02" db="EMBL/GenBank/DDBJ databases">
        <title>The Genome Sequence of Sphaeroforma arctica JP610.</title>
        <authorList>
            <consortium name="The Broad Institute Genome Sequencing Platform"/>
            <person name="Russ C."/>
            <person name="Cuomo C."/>
            <person name="Young S.K."/>
            <person name="Zeng Q."/>
            <person name="Gargeya S."/>
            <person name="Alvarado L."/>
            <person name="Berlin A."/>
            <person name="Chapman S.B."/>
            <person name="Chen Z."/>
            <person name="Freedman E."/>
            <person name="Gellesch M."/>
            <person name="Goldberg J."/>
            <person name="Griggs A."/>
            <person name="Gujja S."/>
            <person name="Heilman E."/>
            <person name="Heiman D."/>
            <person name="Howarth C."/>
            <person name="Mehta T."/>
            <person name="Neiman D."/>
            <person name="Pearson M."/>
            <person name="Roberts A."/>
            <person name="Saif S."/>
            <person name="Shea T."/>
            <person name="Shenoy N."/>
            <person name="Sisk P."/>
            <person name="Stolte C."/>
            <person name="Sykes S."/>
            <person name="White J."/>
            <person name="Yandava C."/>
            <person name="Burger G."/>
            <person name="Gray M.W."/>
            <person name="Holland P.W.H."/>
            <person name="King N."/>
            <person name="Lang F.B.F."/>
            <person name="Roger A.J."/>
            <person name="Ruiz-Trillo I."/>
            <person name="Haas B."/>
            <person name="Nusbaum C."/>
            <person name="Birren B."/>
        </authorList>
    </citation>
    <scope>NUCLEOTIDE SEQUENCE [LARGE SCALE GENOMIC DNA]</scope>
    <source>
        <strain evidence="4 5">JP610</strain>
    </source>
</reference>
<protein>
    <recommendedName>
        <fullName evidence="6">Prefoldin subunit 2</fullName>
    </recommendedName>
</protein>
<name>A0A0L0G612_9EUKA</name>
<gene>
    <name evidence="4" type="ORF">SARC_03382</name>
</gene>
<keyword evidence="2" id="KW-0143">Chaperone</keyword>
<evidence type="ECO:0000256" key="3">
    <source>
        <dbReference type="SAM" id="MobiDB-lite"/>
    </source>
</evidence>
<sequence>MAGRAEKEQELLAKFNIMRQEQQSIANKISDLEIQRSEHELVVKTLKTVPGDRKCYRMVGEVLTERTVVEVLPAVETNCAGIKKVMDTLQQQIVDKGKEINTFKTKHNIQTKEEASRLEKAQQASRQSK</sequence>
<evidence type="ECO:0000256" key="1">
    <source>
        <dbReference type="ARBA" id="ARBA00008045"/>
    </source>
</evidence>
<accession>A0A0L0G612</accession>
<dbReference type="EMBL" id="KQ241767">
    <property type="protein sequence ID" value="KNC84389.1"/>
    <property type="molecule type" value="Genomic_DNA"/>
</dbReference>
<dbReference type="eggNOG" id="KOG4098">
    <property type="taxonomic scope" value="Eukaryota"/>
</dbReference>
<dbReference type="RefSeq" id="XP_014158291.1">
    <property type="nucleotide sequence ID" value="XM_014302816.1"/>
</dbReference>
<evidence type="ECO:0000256" key="2">
    <source>
        <dbReference type="ARBA" id="ARBA00023186"/>
    </source>
</evidence>
<evidence type="ECO:0008006" key="6">
    <source>
        <dbReference type="Google" id="ProtNLM"/>
    </source>
</evidence>
<dbReference type="SUPFAM" id="SSF46579">
    <property type="entry name" value="Prefoldin"/>
    <property type="match status" value="1"/>
</dbReference>
<organism evidence="4 5">
    <name type="scientific">Sphaeroforma arctica JP610</name>
    <dbReference type="NCBI Taxonomy" id="667725"/>
    <lineage>
        <taxon>Eukaryota</taxon>
        <taxon>Ichthyosporea</taxon>
        <taxon>Ichthyophonida</taxon>
        <taxon>Sphaeroforma</taxon>
    </lineage>
</organism>
<feature type="compositionally biased region" description="Basic and acidic residues" evidence="3">
    <location>
        <begin position="110"/>
        <end position="120"/>
    </location>
</feature>
<feature type="region of interest" description="Disordered" evidence="3">
    <location>
        <begin position="105"/>
        <end position="129"/>
    </location>
</feature>
<dbReference type="GeneID" id="25903886"/>
<keyword evidence="5" id="KW-1185">Reference proteome</keyword>
<dbReference type="InterPro" id="IPR002777">
    <property type="entry name" value="PFD_beta-like"/>
</dbReference>
<dbReference type="GO" id="GO:0016272">
    <property type="term" value="C:prefoldin complex"/>
    <property type="evidence" value="ECO:0007669"/>
    <property type="project" value="InterPro"/>
</dbReference>
<dbReference type="OrthoDB" id="29646at2759"/>
<dbReference type="Pfam" id="PF01920">
    <property type="entry name" value="Prefoldin_2"/>
    <property type="match status" value="1"/>
</dbReference>
<dbReference type="Gene3D" id="1.10.287.370">
    <property type="match status" value="1"/>
</dbReference>
<comment type="similarity">
    <text evidence="1">Belongs to the prefoldin subunit beta family.</text>
</comment>